<dbReference type="Pfam" id="PF10646">
    <property type="entry name" value="Germane"/>
    <property type="match status" value="1"/>
</dbReference>
<keyword evidence="4" id="KW-1185">Reference proteome</keyword>
<proteinExistence type="predicted"/>
<feature type="signal peptide" evidence="1">
    <location>
        <begin position="1"/>
        <end position="34"/>
    </location>
</feature>
<keyword evidence="1" id="KW-0732">Signal</keyword>
<accession>A0A917EMZ9</accession>
<dbReference type="EMBL" id="BMIS01000003">
    <property type="protein sequence ID" value="GGE64630.1"/>
    <property type="molecule type" value="Genomic_DNA"/>
</dbReference>
<feature type="chain" id="PRO_5039224515" description="GerMN domain-containing protein" evidence="1">
    <location>
        <begin position="35"/>
        <end position="583"/>
    </location>
</feature>
<dbReference type="AlphaFoldDB" id="A0A917EMZ9"/>
<reference evidence="3" key="2">
    <citation type="submission" date="2020-09" db="EMBL/GenBank/DDBJ databases">
        <authorList>
            <person name="Sun Q."/>
            <person name="Zhou Y."/>
        </authorList>
    </citation>
    <scope>NUCLEOTIDE SEQUENCE</scope>
    <source>
        <strain evidence="3">CGMCC 1.15388</strain>
    </source>
</reference>
<comment type="caution">
    <text evidence="3">The sequence shown here is derived from an EMBL/GenBank/DDBJ whole genome shotgun (WGS) entry which is preliminary data.</text>
</comment>
<organism evidence="3 4">
    <name type="scientific">Nesterenkonia cremea</name>
    <dbReference type="NCBI Taxonomy" id="1882340"/>
    <lineage>
        <taxon>Bacteria</taxon>
        <taxon>Bacillati</taxon>
        <taxon>Actinomycetota</taxon>
        <taxon>Actinomycetes</taxon>
        <taxon>Micrococcales</taxon>
        <taxon>Micrococcaceae</taxon>
        <taxon>Nesterenkonia</taxon>
    </lineage>
</organism>
<dbReference type="Pfam" id="PF10647">
    <property type="entry name" value="Gmad1"/>
    <property type="match status" value="1"/>
</dbReference>
<gene>
    <name evidence="3" type="ORF">GCM10011401_09690</name>
</gene>
<protein>
    <recommendedName>
        <fullName evidence="2">GerMN domain-containing protein</fullName>
    </recommendedName>
</protein>
<evidence type="ECO:0000313" key="3">
    <source>
        <dbReference type="EMBL" id="GGE64630.1"/>
    </source>
</evidence>
<dbReference type="Proteomes" id="UP000633136">
    <property type="component" value="Unassembled WGS sequence"/>
</dbReference>
<dbReference type="Pfam" id="PF25976">
    <property type="entry name" value="LpqB_N"/>
    <property type="match status" value="1"/>
</dbReference>
<dbReference type="RefSeq" id="WP_188683246.1">
    <property type="nucleotide sequence ID" value="NZ_BMIS01000003.1"/>
</dbReference>
<evidence type="ECO:0000256" key="1">
    <source>
        <dbReference type="SAM" id="SignalP"/>
    </source>
</evidence>
<evidence type="ECO:0000313" key="4">
    <source>
        <dbReference type="Proteomes" id="UP000633136"/>
    </source>
</evidence>
<sequence length="583" mass="63136">MSCRTTSRRRGAARRSLLGVGTAAALFVSGCAPMIPTDGPVGTSDPDTGDGSSYLLEAQGPVPGSDPGQLIDDFLQAGVGPQDDYAVAREYLTPAAARDWSPGERTVVYSSTPEILPEGEESYSVQFPVESVIDADGIRTMVPPNTSEAVDFTVEQYEGEWRISDAPEGKFLAVPEFQQVYQPHTLYFYNSAQNYAVPDERWFVNMPGRMPAAIVEALLDGPAPYLEPAVTSAFPDGTELQLSSVPVEGRTAVVDFASGPVSSASPEEQQLMEHQLSLALGGLNSVNDIQITVDQRELEEPDEELDDLEITAGDDVEVRDTLIGLRGDELIRAQGTSDMTLPDLPDLSDIEPREPAVANTDPDSMAVLDGDAEELYHIRPGREPDQVLSGEELTRPSMDNYGWTWTADNAEDEATIHAEAYDESLETLSAEISADWLEGRSIRSLRIAQDGARAAMVVEDGGERTLYVAGVIRDSAGTPQGLGQPMRMESIPEIDEVRWGDGALVVWGNYDEDAEEPTAMQIELVRFSGTREELHGPILGLENVAAGEGQSQVWAEAQDAQQLPIGDQWQIQALESTDMAYPG</sequence>
<feature type="domain" description="GerMN" evidence="2">
    <location>
        <begin position="211"/>
        <end position="302"/>
    </location>
</feature>
<dbReference type="InterPro" id="IPR018910">
    <property type="entry name" value="LpqB_C"/>
</dbReference>
<dbReference type="SMART" id="SM00909">
    <property type="entry name" value="Germane"/>
    <property type="match status" value="1"/>
</dbReference>
<dbReference type="PROSITE" id="PS51257">
    <property type="entry name" value="PROKAR_LIPOPROTEIN"/>
    <property type="match status" value="1"/>
</dbReference>
<evidence type="ECO:0000259" key="2">
    <source>
        <dbReference type="SMART" id="SM00909"/>
    </source>
</evidence>
<dbReference type="InterPro" id="IPR059026">
    <property type="entry name" value="LpqB_N"/>
</dbReference>
<name>A0A917EMZ9_9MICC</name>
<dbReference type="InterPro" id="IPR019606">
    <property type="entry name" value="GerMN"/>
</dbReference>
<reference evidence="3" key="1">
    <citation type="journal article" date="2014" name="Int. J. Syst. Evol. Microbiol.">
        <title>Complete genome sequence of Corynebacterium casei LMG S-19264T (=DSM 44701T), isolated from a smear-ripened cheese.</title>
        <authorList>
            <consortium name="US DOE Joint Genome Institute (JGI-PGF)"/>
            <person name="Walter F."/>
            <person name="Albersmeier A."/>
            <person name="Kalinowski J."/>
            <person name="Ruckert C."/>
        </authorList>
    </citation>
    <scope>NUCLEOTIDE SEQUENCE</scope>
    <source>
        <strain evidence="3">CGMCC 1.15388</strain>
    </source>
</reference>